<sequence length="406" mass="46700">MVIDGDLVVLETLLQANRKLQTHLRERIDDIAHRLASMAALIRALRAEGVRPKIVNRTTPLMRADQDIVFKFYYCNMVYAPPLFGRLQHNVLPLLSKPRWGHRAVQHLKRQADCLGLGANAESYTKQWHTVADALNYDSSRVKPVSAFQCYLHFRHTMATSQEPFSHEEDVIIYKHVPEPGMWKQLERKILEKCGRRRSAFQLAGRHQKLLSCDYQCTDFSEDVLKQAVSLIDDDGDLTSRALIDFVMKLNADHKLPWVTVEAIARAARDYGQSLLTEDEHLRRSIHLVLLSDADYTTSGEAKALLVRTLHWNLMVSNAERFCVKYRYSQISLEEAANRLSSSVSDVRNRILSAVLLRHNSVYNTHFANVSMTLFGNRDAAMICFVVSREYERSRKRMLPSIRIHL</sequence>
<gene>
    <name evidence="1" type="ORF">DPX39_040006100</name>
</gene>
<evidence type="ECO:0000313" key="2">
    <source>
        <dbReference type="Proteomes" id="UP000266743"/>
    </source>
</evidence>
<comment type="caution">
    <text evidence="1">The sequence shown here is derived from an EMBL/GenBank/DDBJ whole genome shotgun (WGS) entry which is preliminary data.</text>
</comment>
<dbReference type="AlphaFoldDB" id="A0A3L6L884"/>
<organism evidence="1 2">
    <name type="scientific">Trypanosoma brucei equiperdum</name>
    <dbReference type="NCBI Taxonomy" id="630700"/>
    <lineage>
        <taxon>Eukaryota</taxon>
        <taxon>Discoba</taxon>
        <taxon>Euglenozoa</taxon>
        <taxon>Kinetoplastea</taxon>
        <taxon>Metakinetoplastina</taxon>
        <taxon>Trypanosomatida</taxon>
        <taxon>Trypanosomatidae</taxon>
        <taxon>Trypanosoma</taxon>
    </lineage>
</organism>
<evidence type="ECO:0000313" key="1">
    <source>
        <dbReference type="EMBL" id="RHW72893.1"/>
    </source>
</evidence>
<protein>
    <submittedName>
        <fullName evidence="1">Uncharacterized protein</fullName>
    </submittedName>
</protein>
<name>A0A3L6L884_9TRYP</name>
<dbReference type="EMBL" id="QSBY01000004">
    <property type="protein sequence ID" value="RHW72893.1"/>
    <property type="molecule type" value="Genomic_DNA"/>
</dbReference>
<reference evidence="1 2" key="1">
    <citation type="submission" date="2018-09" db="EMBL/GenBank/DDBJ databases">
        <title>whole genome sequence of T. equiperdum IVM-t1 strain.</title>
        <authorList>
            <person name="Suganuma K."/>
        </authorList>
    </citation>
    <scope>NUCLEOTIDE SEQUENCE [LARGE SCALE GENOMIC DNA]</scope>
    <source>
        <strain evidence="1 2">IVM-t1</strain>
    </source>
</reference>
<dbReference type="Proteomes" id="UP000266743">
    <property type="component" value="Chromosome 4"/>
</dbReference>
<proteinExistence type="predicted"/>
<accession>A0A3L6L884</accession>